<sequence>MGSFVRAKKPVLITPSEPTPSHLLSLSSLDSQPFLRFSIEYLLVYRMPHGLDKDSTVARVKSALARALVPYYPLAGRIKTRPDGSGLDVLCRAQGAGFIEAVSDCSASEFERAPRFVTQWKKLLSSAEFFKAVPPVVIQLTWLNDGYAALGVGFSHCICDGIGSVQFLNLFAVLATGRVKLSEFEPKPVWERHLLDSTTRTCLGTHPEFVRVPDISGFSTRFSQDRLSPTSITFDAKWIHEFKKLAMTTGQPSESPYTSFEVLSAHVWRSWARALNLPAKQVLKLLFSINIRHRVKPSLPAGYYGNAFVLGCAQTNVKELTEKGLGYASGLIRKAKERVGDEYVREVAELVSGSKRASPDSVGVLIVSQWSRMGLDGVDFGMGSPVHAGPVCCDKYCLILPVQDRTDAVKVMVAVPTTGVDRYEYLIRSPYS</sequence>
<protein>
    <submittedName>
        <fullName evidence="1">Uncharacterized protein</fullName>
    </submittedName>
</protein>
<dbReference type="EMBL" id="CM037161">
    <property type="protein sequence ID" value="KAH7855857.1"/>
    <property type="molecule type" value="Genomic_DNA"/>
</dbReference>
<name>A0ACB7YR09_9ERIC</name>
<comment type="caution">
    <text evidence="1">The sequence shown here is derived from an EMBL/GenBank/DDBJ whole genome shotgun (WGS) entry which is preliminary data.</text>
</comment>
<reference evidence="1 2" key="1">
    <citation type="journal article" date="2021" name="Hortic Res">
        <title>High-quality reference genome and annotation aids understanding of berry development for evergreen blueberry (Vaccinium darrowii).</title>
        <authorList>
            <person name="Yu J."/>
            <person name="Hulse-Kemp A.M."/>
            <person name="Babiker E."/>
            <person name="Staton M."/>
        </authorList>
    </citation>
    <scope>NUCLEOTIDE SEQUENCE [LARGE SCALE GENOMIC DNA]</scope>
    <source>
        <strain evidence="2">cv. NJ 8807/NJ 8810</strain>
        <tissue evidence="1">Young leaf</tissue>
    </source>
</reference>
<organism evidence="1 2">
    <name type="scientific">Vaccinium darrowii</name>
    <dbReference type="NCBI Taxonomy" id="229202"/>
    <lineage>
        <taxon>Eukaryota</taxon>
        <taxon>Viridiplantae</taxon>
        <taxon>Streptophyta</taxon>
        <taxon>Embryophyta</taxon>
        <taxon>Tracheophyta</taxon>
        <taxon>Spermatophyta</taxon>
        <taxon>Magnoliopsida</taxon>
        <taxon>eudicotyledons</taxon>
        <taxon>Gunneridae</taxon>
        <taxon>Pentapetalae</taxon>
        <taxon>asterids</taxon>
        <taxon>Ericales</taxon>
        <taxon>Ericaceae</taxon>
        <taxon>Vaccinioideae</taxon>
        <taxon>Vaccinieae</taxon>
        <taxon>Vaccinium</taxon>
    </lineage>
</organism>
<dbReference type="Proteomes" id="UP000828048">
    <property type="component" value="Chromosome 11"/>
</dbReference>
<keyword evidence="2" id="KW-1185">Reference proteome</keyword>
<evidence type="ECO:0000313" key="1">
    <source>
        <dbReference type="EMBL" id="KAH7855857.1"/>
    </source>
</evidence>
<gene>
    <name evidence="1" type="ORF">Vadar_029783</name>
</gene>
<evidence type="ECO:0000313" key="2">
    <source>
        <dbReference type="Proteomes" id="UP000828048"/>
    </source>
</evidence>
<accession>A0ACB7YR09</accession>
<proteinExistence type="predicted"/>